<dbReference type="EMBL" id="JBGORW010000006">
    <property type="protein sequence ID" value="MFA3799779.1"/>
    <property type="molecule type" value="Genomic_DNA"/>
</dbReference>
<dbReference type="InterPro" id="IPR053787">
    <property type="entry name" value="Autotransptr-assoc_N"/>
</dbReference>
<accession>A0ABV4S8E4</accession>
<sequence>MTNNLRQLGKDLRAFAKRCKNVHYNYNLLITFLLTGTIISTKNLFSATKDPSIESQKQSISTSIKDIHQNFKRLRTENNKLMKNSNLELIQLMEQGDHVTKSPWSSWQYGINYYYNDWHGTYKGKGNKIYENEVYLRQKNLSDRLSRYLTDNKSQNSYNMTNLNIVPEYPVTVSISAGIRPKSVNKTETNFVPQAPSGALPPFEPRMVSTPSKPGSPNPTAPTFFNPPSLVFKGKGFSQRPIIGNRTTGSASGFNATTDGGAINGQVSPRYSNAVVMQNYDTYNTTGTTTINMGSTTTWTGDITAHAKPIVARTVAPGSTESVVINGVTKNIPADPFLVYSSPTTEVNHTLTAGQVVSGNIWDTEGQKWDTVNAFISDSRDHDTKINGNYKVIDLGNGEATKIFFSYNPSGVGGKQYGIEDPNHPGTWLWGWSDGSGGAVNRTAEFKGTLDLNGISATNNTNVLVGLEHQLWAKNPNSTFSDDQNEWNNSNSNTTLLNSGTINLSSGNNMVGIMIDVEYSNDPDHIQNKTINTDSSGNGKIVLGANSSNSVGIDFGSYQVGLLQTDVSLGNIEINGKNNYGFRMSNIFDGTNNVYGSGLTVDGNKYYDSVTVNGSNSTITVGGTENVGISIAKNLSASKNTNPINNISALNLLLTGNKVVGFLRNSNYSGNNNGDMILNDTSVNSLNFGDGAKESTLVRSDKYGIILNKTINSTKGSTGNSFAQSSNGGYVTNQGTLSSSLDKFTGMVSSGSNGTNKSKVSNTGTITLTSNSDDLVGLAALNNADVANTGTLKILGTGKNKAGIYNNGTGTATIGQGSDIEITGESSSAVYNNSGTVNISGTNSITANNGSVGIFSSGGTVTSTSGNNLNITVNDTVKKGLAVYAENGANVNLSSAKINVQNGAAGVTAEGAGTSLNLQGATLTYNGDGYAIYANNGGNIDLSNNAAINLYGKATGFEKNTSTVNLTGSTIHIYSDDVTVVNVKDGGTLNTTGLQANVGAMSGAGALSINSSHGFTGYKLAAIDGLTAYNVYNIDKSIAADDNQQNNDSYVFTKNLLVQRAVTNLKAGNNVKAVLSGADMTKIGLSSVVGLDMSSSKNATSNNEAQINLEANTTVTADRSDSGSGGIGLYINYGKVNTDASAIVNVEKEANTINDGAVGIYSVNGSEVNNAGTVNVGGNNSIGILGMGFRENSSGTAVGAEFGTGTIGQGKASVLNSGNLNLDGEDSTGIYMKNNSGATLSDITATNTGTITMSGNGAVGMSGAGATLKNNNIINITGQKAVGIFGNTNSDLSNTGTINIGASATTNPVNIGIFTNDTGTSITNDGTLNIGKNSYGIYGKNITIGTNSKINVGDNGVGIFSNGNSITVNGELNINPNEAVGVFTSGNGAINVTNNASKITIGDGSYGFVLRSGGTPERIQANGGTTGLAPTTFTSNTANVTLGNQAVYVYSADTLGTITNKTAITTTGSNNYGLYAAGNVVNDASANMNLTSGVGNVGIYSIENGTAKNYATIDVGTSDRENKFYSIGMAAGYYNENTKTLEQTGNIENYGTINVNNEYGIGMYAVGNGSKAINYGTINLDGKGTTGMYLDQNAVGINYGIIQTSANPSKTGIIGVAALNNSVIKNYGRIIVAGTGNIGVYTAGNGTHIQETGPNPSQGGAITTGSITASNGATDRRNDEQVPTDKKIAGINIIAPAGATTATIERNGIPVLIDSIDTTNPVPQPQYVTVNSTSLIDLSKLNNGTTNVNLTKASSLGMYVDTSGVNYTKPIEGLQHLNLSNVNLIFGSEVSKYTQNKDIEVGDNILKPFNDVLAPLAQNGLTMSYISGALNWIATATYKPDGTLAKVYMSKIPYTAYAKSGDRNNYNFLDGLEQRYGVEGLNSREKTLFNKLNEIGKGESRIFVQAVDEMKGYQYSNTQQRISNTSNSLDTEFSYLKNEWRNPSKQNNKIKVFGMKDEYNTDTAGIINYTNNAYGVAYVHEDEQIKMGNSSGWYAGVVTNRFKFKDIGHSKENQSMIKAGIFKTMSPRLDHNGALQWTIGGDIFAGINSMTRKYLVLDEIFQAKSDYHSYGAALKTDLGYDIRLSERTHLRPYGALKMEYGRFNDIKEDRGEMRLEVNGNDYFSVKPEVGMEFKYVQPLAVRTNLTVGLKVAYENEIGKLQEKNQARVRYTTAGWYDLANEKENRSGNGKFDLNIGIDNTRFGVTVNGGYDTKGNNVKGGIGFRAIY</sequence>
<evidence type="ECO:0000259" key="1">
    <source>
        <dbReference type="PROSITE" id="PS51208"/>
    </source>
</evidence>
<dbReference type="SUPFAM" id="SSF103515">
    <property type="entry name" value="Autotransporter"/>
    <property type="match status" value="1"/>
</dbReference>
<evidence type="ECO:0000313" key="3">
    <source>
        <dbReference type="Proteomes" id="UP001571581"/>
    </source>
</evidence>
<gene>
    <name evidence="2" type="ORF">ACEG17_06210</name>
</gene>
<comment type="caution">
    <text evidence="2">The sequence shown here is derived from an EMBL/GenBank/DDBJ whole genome shotgun (WGS) entry which is preliminary data.</text>
</comment>
<dbReference type="InterPro" id="IPR005546">
    <property type="entry name" value="Autotransporte_beta"/>
</dbReference>
<evidence type="ECO:0000313" key="2">
    <source>
        <dbReference type="EMBL" id="MFA3799779.1"/>
    </source>
</evidence>
<reference evidence="2 3" key="1">
    <citation type="submission" date="2024-07" db="EMBL/GenBank/DDBJ databases">
        <authorList>
            <person name="Li X.-J."/>
            <person name="Wang X."/>
        </authorList>
    </citation>
    <scope>NUCLEOTIDE SEQUENCE [LARGE SCALE GENOMIC DNA]</scope>
    <source>
        <strain evidence="2 3">DSM 23441</strain>
    </source>
</reference>
<dbReference type="NCBIfam" id="NF033175">
    <property type="entry name" value="fuso_auto_Nterm"/>
    <property type="match status" value="1"/>
</dbReference>
<protein>
    <submittedName>
        <fullName evidence="2">Autotransporter-associated N-terminal domain-containing protein</fullName>
    </submittedName>
</protein>
<organism evidence="2 3">
    <name type="scientific">Leptotrichia hongkongensis</name>
    <dbReference type="NCBI Taxonomy" id="554406"/>
    <lineage>
        <taxon>Bacteria</taxon>
        <taxon>Fusobacteriati</taxon>
        <taxon>Fusobacteriota</taxon>
        <taxon>Fusobacteriia</taxon>
        <taxon>Fusobacteriales</taxon>
        <taxon>Leptotrichiaceae</taxon>
        <taxon>Leptotrichia</taxon>
    </lineage>
</organism>
<keyword evidence="3" id="KW-1185">Reference proteome</keyword>
<dbReference type="Proteomes" id="UP001571581">
    <property type="component" value="Unassembled WGS sequence"/>
</dbReference>
<dbReference type="PROSITE" id="PS51208">
    <property type="entry name" value="AUTOTRANSPORTER"/>
    <property type="match status" value="1"/>
</dbReference>
<dbReference type="SMART" id="SM00869">
    <property type="entry name" value="Autotransporter"/>
    <property type="match status" value="1"/>
</dbReference>
<dbReference type="RefSeq" id="WP_372582990.1">
    <property type="nucleotide sequence ID" value="NZ_JBGORW010000006.1"/>
</dbReference>
<proteinExistence type="predicted"/>
<feature type="domain" description="Autotransporter" evidence="1">
    <location>
        <begin position="1932"/>
        <end position="2227"/>
    </location>
</feature>
<name>A0ABV4S8E4_9FUSO</name>
<dbReference type="InterPro" id="IPR036709">
    <property type="entry name" value="Autotransporte_beta_dom_sf"/>
</dbReference>